<dbReference type="Proteomes" id="UP001519342">
    <property type="component" value="Unassembled WGS sequence"/>
</dbReference>
<evidence type="ECO:0000256" key="2">
    <source>
        <dbReference type="ARBA" id="ARBA00005916"/>
    </source>
</evidence>
<evidence type="ECO:0000259" key="10">
    <source>
        <dbReference type="Pfam" id="PF00745"/>
    </source>
</evidence>
<keyword evidence="4 8" id="KW-0521">NADP</keyword>
<protein>
    <recommendedName>
        <fullName evidence="3 8">Glutamyl-tRNA reductase</fullName>
        <shortName evidence="8">GluTR</shortName>
        <ecNumber evidence="3 8">1.2.1.70</ecNumber>
    </recommendedName>
</protein>
<feature type="binding site" evidence="8">
    <location>
        <begin position="48"/>
        <end position="51"/>
    </location>
    <ligand>
        <name>substrate</name>
    </ligand>
</feature>
<feature type="domain" description="Glutamyl-tRNA reductase N-terminal" evidence="12">
    <location>
        <begin position="6"/>
        <end position="153"/>
    </location>
</feature>
<evidence type="ECO:0000313" key="14">
    <source>
        <dbReference type="Proteomes" id="UP001519342"/>
    </source>
</evidence>
<dbReference type="EMBL" id="JAGGKS010000005">
    <property type="protein sequence ID" value="MBP1926162.1"/>
    <property type="molecule type" value="Genomic_DNA"/>
</dbReference>
<comment type="caution">
    <text evidence="13">The sequence shown here is derived from an EMBL/GenBank/DDBJ whole genome shotgun (WGS) entry which is preliminary data.</text>
</comment>
<feature type="active site" description="Nucleophile" evidence="8">
    <location>
        <position position="49"/>
    </location>
</feature>
<sequence>MDVAVIGINHNIAPIGIREKVSFSESKKVEATAILLESGIKEVLILSTCNRSEIYVASLDISNAINVVKDFYINFFGDRSVQGYIFDKKGNNALIHIYEVCCGFDSIVIGEDQILGQVKDALSTAIELKGSSKILNKLFREAITVSKKIKTETKLSENPLSISYIGVKRIKEEICDLSDKKVLLVGLGKMGVLALTHLREYEIGKIYVSNRNLLKSIEISEEIDNIEVVKYENLKNAINIVDIVICATSSPHIIIKQEDIGFNRKKPVYILDLALPRDVEEDVKNLENVLLYDVDSLKSESEENQRLRKTLMEKSRYTINESIVEFNKWKKSIGVDSVLESINNKCQNIKNDSLSYIYRKVSLNHRDKKIIEKMVESSMRKLLREAILNLKEIEEEEKLEGYVKVLQELFELK</sequence>
<reference evidence="13 14" key="1">
    <citation type="submission" date="2021-03" db="EMBL/GenBank/DDBJ databases">
        <title>Genomic Encyclopedia of Type Strains, Phase IV (KMG-IV): sequencing the most valuable type-strain genomes for metagenomic binning, comparative biology and taxonomic classification.</title>
        <authorList>
            <person name="Goeker M."/>
        </authorList>
    </citation>
    <scope>NUCLEOTIDE SEQUENCE [LARGE SCALE GENOMIC DNA]</scope>
    <source>
        <strain evidence="13 14">DSM 24004</strain>
    </source>
</reference>
<comment type="subunit">
    <text evidence="8">Homodimer.</text>
</comment>
<evidence type="ECO:0000313" key="13">
    <source>
        <dbReference type="EMBL" id="MBP1926162.1"/>
    </source>
</evidence>
<feature type="domain" description="Quinate/shikimate 5-dehydrogenase/glutamyl-tRNA reductase" evidence="11">
    <location>
        <begin position="173"/>
        <end position="299"/>
    </location>
</feature>
<dbReference type="InterPro" id="IPR018214">
    <property type="entry name" value="GluRdtase_CS"/>
</dbReference>
<feature type="binding site" evidence="8">
    <location>
        <position position="117"/>
    </location>
    <ligand>
        <name>substrate</name>
    </ligand>
</feature>
<name>A0ABS4GEU9_9FIRM</name>
<dbReference type="Pfam" id="PF05201">
    <property type="entry name" value="GlutR_N"/>
    <property type="match status" value="1"/>
</dbReference>
<dbReference type="InterPro" id="IPR036291">
    <property type="entry name" value="NAD(P)-bd_dom_sf"/>
</dbReference>
<dbReference type="PROSITE" id="PS00747">
    <property type="entry name" value="GLUTR"/>
    <property type="match status" value="1"/>
</dbReference>
<keyword evidence="14" id="KW-1185">Reference proteome</keyword>
<comment type="pathway">
    <text evidence="1 8 9">Porphyrin-containing compound metabolism; protoporphyrin-IX biosynthesis; 5-aminolevulinate from L-glutamyl-tRNA(Glu): step 1/2.</text>
</comment>
<dbReference type="PANTHER" id="PTHR43013:SF1">
    <property type="entry name" value="GLUTAMYL-TRNA REDUCTASE"/>
    <property type="match status" value="1"/>
</dbReference>
<dbReference type="InterPro" id="IPR036343">
    <property type="entry name" value="GluRdtase_N_sf"/>
</dbReference>
<comment type="catalytic activity">
    <reaction evidence="7 8 9">
        <text>(S)-4-amino-5-oxopentanoate + tRNA(Glu) + NADP(+) = L-glutamyl-tRNA(Glu) + NADPH + H(+)</text>
        <dbReference type="Rhea" id="RHEA:12344"/>
        <dbReference type="Rhea" id="RHEA-COMP:9663"/>
        <dbReference type="Rhea" id="RHEA-COMP:9680"/>
        <dbReference type="ChEBI" id="CHEBI:15378"/>
        <dbReference type="ChEBI" id="CHEBI:57501"/>
        <dbReference type="ChEBI" id="CHEBI:57783"/>
        <dbReference type="ChEBI" id="CHEBI:58349"/>
        <dbReference type="ChEBI" id="CHEBI:78442"/>
        <dbReference type="ChEBI" id="CHEBI:78520"/>
        <dbReference type="EC" id="1.2.1.70"/>
    </reaction>
</comment>
<dbReference type="Gene3D" id="3.30.460.30">
    <property type="entry name" value="Glutamyl-tRNA reductase, N-terminal domain"/>
    <property type="match status" value="1"/>
</dbReference>
<comment type="miscellaneous">
    <text evidence="8">During catalysis, the active site Cys acts as a nucleophile attacking the alpha-carbonyl group of tRNA-bound glutamate with the formation of a thioester intermediate between enzyme and glutamate, and the concomitant release of tRNA(Glu). The thioester intermediate is finally reduced by direct hydride transfer from NADPH, to form the product GSA.</text>
</comment>
<feature type="binding site" evidence="8">
    <location>
        <begin position="186"/>
        <end position="191"/>
    </location>
    <ligand>
        <name>NADP(+)</name>
        <dbReference type="ChEBI" id="CHEBI:58349"/>
    </ligand>
</feature>
<evidence type="ECO:0000256" key="1">
    <source>
        <dbReference type="ARBA" id="ARBA00005059"/>
    </source>
</evidence>
<dbReference type="InterPro" id="IPR036453">
    <property type="entry name" value="GluRdtase_dimer_dom_sf"/>
</dbReference>
<organism evidence="13 14">
    <name type="scientific">Sedimentibacter acidaminivorans</name>
    <dbReference type="NCBI Taxonomy" id="913099"/>
    <lineage>
        <taxon>Bacteria</taxon>
        <taxon>Bacillati</taxon>
        <taxon>Bacillota</taxon>
        <taxon>Tissierellia</taxon>
        <taxon>Sedimentibacter</taxon>
    </lineage>
</organism>
<dbReference type="SUPFAM" id="SSF69742">
    <property type="entry name" value="Glutamyl tRNA-reductase catalytic, N-terminal domain"/>
    <property type="match status" value="1"/>
</dbReference>
<comment type="similarity">
    <text evidence="2 8 9">Belongs to the glutamyl-tRNA reductase family.</text>
</comment>
<keyword evidence="6 8" id="KW-0627">Porphyrin biosynthesis</keyword>
<dbReference type="PANTHER" id="PTHR43013">
    <property type="entry name" value="GLUTAMYL-TRNA REDUCTASE"/>
    <property type="match status" value="1"/>
</dbReference>
<dbReference type="InterPro" id="IPR006151">
    <property type="entry name" value="Shikm_DH/Glu-tRNA_Rdtase"/>
</dbReference>
<evidence type="ECO:0000256" key="8">
    <source>
        <dbReference type="HAMAP-Rule" id="MF_00087"/>
    </source>
</evidence>
<evidence type="ECO:0000256" key="5">
    <source>
        <dbReference type="ARBA" id="ARBA00023002"/>
    </source>
</evidence>
<evidence type="ECO:0000256" key="6">
    <source>
        <dbReference type="ARBA" id="ARBA00023244"/>
    </source>
</evidence>
<accession>A0ABS4GEU9</accession>
<gene>
    <name evidence="8" type="primary">hemA</name>
    <name evidence="13" type="ORF">J2Z76_002026</name>
</gene>
<evidence type="ECO:0000256" key="4">
    <source>
        <dbReference type="ARBA" id="ARBA00022857"/>
    </source>
</evidence>
<feature type="domain" description="Tetrapyrrole biosynthesis glutamyl-tRNA reductase dimerisation" evidence="10">
    <location>
        <begin position="318"/>
        <end position="412"/>
    </location>
</feature>
<dbReference type="InterPro" id="IPR015896">
    <property type="entry name" value="4pyrrol_synth_GluRdtase_dimer"/>
</dbReference>
<keyword evidence="5 8" id="KW-0560">Oxidoreductase</keyword>
<evidence type="ECO:0000256" key="9">
    <source>
        <dbReference type="RuleBase" id="RU000584"/>
    </source>
</evidence>
<dbReference type="SUPFAM" id="SSF69075">
    <property type="entry name" value="Glutamyl tRNA-reductase dimerization domain"/>
    <property type="match status" value="1"/>
</dbReference>
<feature type="binding site" evidence="8">
    <location>
        <begin position="111"/>
        <end position="113"/>
    </location>
    <ligand>
        <name>substrate</name>
    </ligand>
</feature>
<evidence type="ECO:0000259" key="11">
    <source>
        <dbReference type="Pfam" id="PF01488"/>
    </source>
</evidence>
<comment type="domain">
    <text evidence="8">Possesses an unusual extended V-shaped dimeric structure with each monomer consisting of three distinct domains arranged along a curved 'spinal' alpha-helix. The N-terminal catalytic domain specifically recognizes the glutamate moiety of the substrate. The second domain is the NADPH-binding domain, and the third C-terminal domain is responsible for dimerization.</text>
</comment>
<dbReference type="Pfam" id="PF01488">
    <property type="entry name" value="Shikimate_DH"/>
    <property type="match status" value="1"/>
</dbReference>
<dbReference type="HAMAP" id="MF_00087">
    <property type="entry name" value="Glu_tRNA_reductase"/>
    <property type="match status" value="1"/>
</dbReference>
<feature type="binding site" evidence="8">
    <location>
        <position position="106"/>
    </location>
    <ligand>
        <name>substrate</name>
    </ligand>
</feature>
<evidence type="ECO:0000259" key="12">
    <source>
        <dbReference type="Pfam" id="PF05201"/>
    </source>
</evidence>
<dbReference type="SUPFAM" id="SSF51735">
    <property type="entry name" value="NAD(P)-binding Rossmann-fold domains"/>
    <property type="match status" value="1"/>
</dbReference>
<dbReference type="EC" id="1.2.1.70" evidence="3 8"/>
<dbReference type="InterPro" id="IPR000343">
    <property type="entry name" value="4pyrrol_synth_GluRdtase"/>
</dbReference>
<dbReference type="Pfam" id="PF00745">
    <property type="entry name" value="GlutR_dimer"/>
    <property type="match status" value="1"/>
</dbReference>
<feature type="site" description="Important for activity" evidence="8">
    <location>
        <position position="96"/>
    </location>
</feature>
<dbReference type="Gene3D" id="3.40.50.720">
    <property type="entry name" value="NAD(P)-binding Rossmann-like Domain"/>
    <property type="match status" value="1"/>
</dbReference>
<comment type="function">
    <text evidence="8">Catalyzes the NADPH-dependent reduction of glutamyl-tRNA(Glu) to glutamate 1-semialdehyde (GSA).</text>
</comment>
<evidence type="ECO:0000256" key="7">
    <source>
        <dbReference type="ARBA" id="ARBA00047464"/>
    </source>
</evidence>
<dbReference type="InterPro" id="IPR015895">
    <property type="entry name" value="4pyrrol_synth_GluRdtase_N"/>
</dbReference>
<dbReference type="NCBIfam" id="TIGR01035">
    <property type="entry name" value="hemA"/>
    <property type="match status" value="1"/>
</dbReference>
<dbReference type="GO" id="GO:0008883">
    <property type="term" value="F:glutamyl-tRNA reductase activity"/>
    <property type="evidence" value="ECO:0007669"/>
    <property type="project" value="UniProtKB-EC"/>
</dbReference>
<dbReference type="RefSeq" id="WP_209511889.1">
    <property type="nucleotide sequence ID" value="NZ_JAGGKS010000005.1"/>
</dbReference>
<dbReference type="PIRSF" id="PIRSF000445">
    <property type="entry name" value="4pyrrol_synth_GluRdtase"/>
    <property type="match status" value="1"/>
</dbReference>
<evidence type="ECO:0000256" key="3">
    <source>
        <dbReference type="ARBA" id="ARBA00012970"/>
    </source>
</evidence>
<dbReference type="CDD" id="cd05213">
    <property type="entry name" value="NAD_bind_Glutamyl_tRNA_reduct"/>
    <property type="match status" value="1"/>
</dbReference>
<proteinExistence type="inferred from homology"/>